<organism evidence="8 9">
    <name type="scientific">Tribonema minus</name>
    <dbReference type="NCBI Taxonomy" id="303371"/>
    <lineage>
        <taxon>Eukaryota</taxon>
        <taxon>Sar</taxon>
        <taxon>Stramenopiles</taxon>
        <taxon>Ochrophyta</taxon>
        <taxon>PX clade</taxon>
        <taxon>Xanthophyceae</taxon>
        <taxon>Tribonematales</taxon>
        <taxon>Tribonemataceae</taxon>
        <taxon>Tribonema</taxon>
    </lineage>
</organism>
<evidence type="ECO:0000256" key="2">
    <source>
        <dbReference type="ARBA" id="ARBA00022448"/>
    </source>
</evidence>
<dbReference type="PANTHER" id="PTHR33281">
    <property type="entry name" value="UPF0187 PROTEIN YNEE"/>
    <property type="match status" value="1"/>
</dbReference>
<evidence type="ECO:0000256" key="3">
    <source>
        <dbReference type="ARBA" id="ARBA00022475"/>
    </source>
</evidence>
<evidence type="ECO:0000313" key="9">
    <source>
        <dbReference type="Proteomes" id="UP000664859"/>
    </source>
</evidence>
<name>A0A836CJD6_9STRA</name>
<protein>
    <submittedName>
        <fullName evidence="8">Bestrophin, RFP-TM, chloride channel-domain-containing protein</fullName>
    </submittedName>
</protein>
<sequence>MVKDDLPPGGSRTLVVGLSVMKLPAHSRQQHTVGDGKKERHQQVQVQHELAQAAAVAAALEDERERHQQLLRDTVMAAELRMGDELQAAKEEHQRVVDGVAAAATEQHMITIRERHDLRQQLQSLADEYKWERVRRQVTDMSLIKGPAPAAGVPAEAKARSVLVTVPRFADHQLRVIQLLAGMAVLDQKMISCERVDNGGPADAPLGTWRVKLASGMLCRRLQAYTGTVKAHCEELGSLSLLVCRLRAPRAFSSEDWLENVINLPKSRLLLSIQSHLLFNTAWAAAVSVVHGMTPEHYFDHVGDTTMPHSIMASALGLLLVFRSNASYDRFWEARKVWGCITNTTRNLARLTQSCMSDEDTTYRAMLEYLKAYPWLLKQHLQDTRDDTEFKWLALPESELELLLSNPNPPLMACERMTQVIQLAYGTCGGSGVNGGRCREDDTSVAYRLQMEVEVGKLVDFLGMCERILTTPVPRSYSRHTSRFLTVYLFTLPMVLVGHTGYWTAAVVGLICWGLLSIEGIAYYIEQPFDAGRQQLPLASYCQKMYMDITRISSPTPLPVALDLERIANVVDKSADPPWACLQQQATAAAGQPSSAASVSDTE</sequence>
<evidence type="ECO:0000313" key="8">
    <source>
        <dbReference type="EMBL" id="KAG5187644.1"/>
    </source>
</evidence>
<evidence type="ECO:0000256" key="6">
    <source>
        <dbReference type="ARBA" id="ARBA00023065"/>
    </source>
</evidence>
<comment type="caution">
    <text evidence="8">The sequence shown here is derived from an EMBL/GenBank/DDBJ whole genome shotgun (WGS) entry which is preliminary data.</text>
</comment>
<reference evidence="8" key="1">
    <citation type="submission" date="2021-02" db="EMBL/GenBank/DDBJ databases">
        <title>First Annotated Genome of the Yellow-green Alga Tribonema minus.</title>
        <authorList>
            <person name="Mahan K.M."/>
        </authorList>
    </citation>
    <scope>NUCLEOTIDE SEQUENCE</scope>
    <source>
        <strain evidence="8">UTEX B ZZ1240</strain>
    </source>
</reference>
<accession>A0A836CJD6</accession>
<keyword evidence="5" id="KW-1133">Transmembrane helix</keyword>
<gene>
    <name evidence="8" type="ORF">JKP88DRAFT_267813</name>
</gene>
<keyword evidence="6" id="KW-0406">Ion transport</keyword>
<dbReference type="PANTHER" id="PTHR33281:SF19">
    <property type="entry name" value="VOLTAGE-DEPENDENT ANION CHANNEL-FORMING PROTEIN YNEE"/>
    <property type="match status" value="1"/>
</dbReference>
<evidence type="ECO:0000256" key="1">
    <source>
        <dbReference type="ARBA" id="ARBA00004651"/>
    </source>
</evidence>
<comment type="subcellular location">
    <subcellularLocation>
        <location evidence="1">Cell membrane</location>
        <topology evidence="1">Multi-pass membrane protein</topology>
    </subcellularLocation>
</comment>
<evidence type="ECO:0000256" key="7">
    <source>
        <dbReference type="ARBA" id="ARBA00023136"/>
    </source>
</evidence>
<keyword evidence="3" id="KW-1003">Cell membrane</keyword>
<keyword evidence="2" id="KW-0813">Transport</keyword>
<dbReference type="InterPro" id="IPR044669">
    <property type="entry name" value="YneE/VCCN1/2-like"/>
</dbReference>
<proteinExistence type="predicted"/>
<dbReference type="OrthoDB" id="1368at2759"/>
<keyword evidence="4" id="KW-0812">Transmembrane</keyword>
<evidence type="ECO:0000256" key="5">
    <source>
        <dbReference type="ARBA" id="ARBA00022989"/>
    </source>
</evidence>
<keyword evidence="9" id="KW-1185">Reference proteome</keyword>
<dbReference type="AlphaFoldDB" id="A0A836CJD6"/>
<dbReference type="GO" id="GO:0005254">
    <property type="term" value="F:chloride channel activity"/>
    <property type="evidence" value="ECO:0007669"/>
    <property type="project" value="InterPro"/>
</dbReference>
<keyword evidence="7" id="KW-0472">Membrane</keyword>
<evidence type="ECO:0000256" key="4">
    <source>
        <dbReference type="ARBA" id="ARBA00022692"/>
    </source>
</evidence>
<dbReference type="Pfam" id="PF25539">
    <property type="entry name" value="Bestrophin_2"/>
    <property type="match status" value="1"/>
</dbReference>
<dbReference type="GO" id="GO:0005886">
    <property type="term" value="C:plasma membrane"/>
    <property type="evidence" value="ECO:0007669"/>
    <property type="project" value="UniProtKB-SubCell"/>
</dbReference>
<dbReference type="EMBL" id="JAFCMP010000086">
    <property type="protein sequence ID" value="KAG5187644.1"/>
    <property type="molecule type" value="Genomic_DNA"/>
</dbReference>
<dbReference type="Proteomes" id="UP000664859">
    <property type="component" value="Unassembled WGS sequence"/>
</dbReference>